<dbReference type="Proteomes" id="UP001642360">
    <property type="component" value="Unassembled WGS sequence"/>
</dbReference>
<keyword evidence="2" id="KW-1185">Reference proteome</keyword>
<gene>
    <name evidence="1" type="ORF">ILEXP_LOCUS34630</name>
</gene>
<protein>
    <submittedName>
        <fullName evidence="1">Uncharacterized protein</fullName>
    </submittedName>
</protein>
<evidence type="ECO:0000313" key="2">
    <source>
        <dbReference type="Proteomes" id="UP001642360"/>
    </source>
</evidence>
<dbReference type="EMBL" id="CAUOFW020004391">
    <property type="protein sequence ID" value="CAK9165463.1"/>
    <property type="molecule type" value="Genomic_DNA"/>
</dbReference>
<reference evidence="1 2" key="1">
    <citation type="submission" date="2024-02" db="EMBL/GenBank/DDBJ databases">
        <authorList>
            <person name="Vignale AGUSTIN F."/>
            <person name="Sosa J E."/>
            <person name="Modenutti C."/>
        </authorList>
    </citation>
    <scope>NUCLEOTIDE SEQUENCE [LARGE SCALE GENOMIC DNA]</scope>
</reference>
<proteinExistence type="predicted"/>
<comment type="caution">
    <text evidence="1">The sequence shown here is derived from an EMBL/GenBank/DDBJ whole genome shotgun (WGS) entry which is preliminary data.</text>
</comment>
<organism evidence="1 2">
    <name type="scientific">Ilex paraguariensis</name>
    <name type="common">yerba mate</name>
    <dbReference type="NCBI Taxonomy" id="185542"/>
    <lineage>
        <taxon>Eukaryota</taxon>
        <taxon>Viridiplantae</taxon>
        <taxon>Streptophyta</taxon>
        <taxon>Embryophyta</taxon>
        <taxon>Tracheophyta</taxon>
        <taxon>Spermatophyta</taxon>
        <taxon>Magnoliopsida</taxon>
        <taxon>eudicotyledons</taxon>
        <taxon>Gunneridae</taxon>
        <taxon>Pentapetalae</taxon>
        <taxon>asterids</taxon>
        <taxon>campanulids</taxon>
        <taxon>Aquifoliales</taxon>
        <taxon>Aquifoliaceae</taxon>
        <taxon>Ilex</taxon>
    </lineage>
</organism>
<accession>A0ABC8TE03</accession>
<dbReference type="AlphaFoldDB" id="A0ABC8TE03"/>
<sequence length="111" mass="11233">MGISVLTYALVSTQCLSASNLLAAPITTSSVVHSSSGTPIALQQCPSVANSALAVPNQLPSIVASPPSPANPVSGLAIMPSVAMPFVLVSSLFGAKLYLGSPKLLRHHLCP</sequence>
<evidence type="ECO:0000313" key="1">
    <source>
        <dbReference type="EMBL" id="CAK9165463.1"/>
    </source>
</evidence>
<name>A0ABC8TE03_9AQUA</name>